<accession>A0A6L2KW22</accession>
<dbReference type="AlphaFoldDB" id="A0A6L2KW22"/>
<evidence type="ECO:0000313" key="1">
    <source>
        <dbReference type="EMBL" id="GEU52195.1"/>
    </source>
</evidence>
<name>A0A6L2KW22_TANCI</name>
<proteinExistence type="predicted"/>
<protein>
    <submittedName>
        <fullName evidence="1">Uncharacterized protein</fullName>
    </submittedName>
</protein>
<comment type="caution">
    <text evidence="1">The sequence shown here is derived from an EMBL/GenBank/DDBJ whole genome shotgun (WGS) entry which is preliminary data.</text>
</comment>
<organism evidence="1">
    <name type="scientific">Tanacetum cinerariifolium</name>
    <name type="common">Dalmatian daisy</name>
    <name type="synonym">Chrysanthemum cinerariifolium</name>
    <dbReference type="NCBI Taxonomy" id="118510"/>
    <lineage>
        <taxon>Eukaryota</taxon>
        <taxon>Viridiplantae</taxon>
        <taxon>Streptophyta</taxon>
        <taxon>Embryophyta</taxon>
        <taxon>Tracheophyta</taxon>
        <taxon>Spermatophyta</taxon>
        <taxon>Magnoliopsida</taxon>
        <taxon>eudicotyledons</taxon>
        <taxon>Gunneridae</taxon>
        <taxon>Pentapetalae</taxon>
        <taxon>asterids</taxon>
        <taxon>campanulids</taxon>
        <taxon>Asterales</taxon>
        <taxon>Asteraceae</taxon>
        <taxon>Asteroideae</taxon>
        <taxon>Anthemideae</taxon>
        <taxon>Anthemidinae</taxon>
        <taxon>Tanacetum</taxon>
    </lineage>
</organism>
<gene>
    <name evidence="1" type="ORF">Tci_024173</name>
</gene>
<reference evidence="1" key="1">
    <citation type="journal article" date="2019" name="Sci. Rep.">
        <title>Draft genome of Tanacetum cinerariifolium, the natural source of mosquito coil.</title>
        <authorList>
            <person name="Yamashiro T."/>
            <person name="Shiraishi A."/>
            <person name="Satake H."/>
            <person name="Nakayama K."/>
        </authorList>
    </citation>
    <scope>NUCLEOTIDE SEQUENCE</scope>
</reference>
<sequence length="74" mass="8368">MGDLHLELKVESIKREYRDCIMGVFRISLFMSLLNATQTEPAASNGDLIVIVDFQSFLLTINWCYHANGVLGFT</sequence>
<dbReference type="EMBL" id="BKCJ010002980">
    <property type="protein sequence ID" value="GEU52195.1"/>
    <property type="molecule type" value="Genomic_DNA"/>
</dbReference>